<dbReference type="Proteomes" id="UP000032352">
    <property type="component" value="Chromosome"/>
</dbReference>
<reference evidence="1 2" key="1">
    <citation type="journal article" date="2015" name="Genome Announc.">
        <title>Draft Genome Sequences of Marine Isolates of Thalassomonas viridans and Thalassomonas actiniarum.</title>
        <authorList>
            <person name="Olonade I."/>
            <person name="van Zyl L.J."/>
            <person name="Trindade M."/>
        </authorList>
    </citation>
    <scope>NUCLEOTIDE SEQUENCE [LARGE SCALE GENOMIC DNA]</scope>
    <source>
        <strain evidence="1 2">XOM25</strain>
    </source>
</reference>
<organism evidence="1 2">
    <name type="scientific">Thalassomonas viridans</name>
    <dbReference type="NCBI Taxonomy" id="137584"/>
    <lineage>
        <taxon>Bacteria</taxon>
        <taxon>Pseudomonadati</taxon>
        <taxon>Pseudomonadota</taxon>
        <taxon>Gammaproteobacteria</taxon>
        <taxon>Alteromonadales</taxon>
        <taxon>Colwelliaceae</taxon>
        <taxon>Thalassomonas</taxon>
    </lineage>
</organism>
<sequence length="279" mass="31801">MSNLKLMHNRLFDGALVTSNAPELLPATNLQIYDNSLVFRTNQLTNVIIRIKFDSPQYVSGLVPRDHNLSPFATIQWRGFESDDFTGEPVLDTGEEQALPIKPLDENIWGIDDLGASIFDQWDNSKKSVEFWVKETAVHTQEIIINDPQNPAGFIDINRIYNGLALTPRVNFSYNAKLDFVSTDDTGIGTADGSYHTRDEDEYRIADIDLKWVDEADRPLFVNFFRNVKHHQDFYVSLYPNASPQKSITHAFAGKILGNRSITNAFYNNFRIPLKIREA</sequence>
<evidence type="ECO:0000313" key="2">
    <source>
        <dbReference type="Proteomes" id="UP000032352"/>
    </source>
</evidence>
<reference evidence="1 2" key="2">
    <citation type="journal article" date="2022" name="Mar. Drugs">
        <title>Bioassay-Guided Fractionation Leads to the Detection of Cholic Acid Generated by the Rare Thalassomonas sp.</title>
        <authorList>
            <person name="Pheiffer F."/>
            <person name="Schneider Y.K."/>
            <person name="Hansen E.H."/>
            <person name="Andersen J.H."/>
            <person name="Isaksson J."/>
            <person name="Busche T."/>
            <person name="R C."/>
            <person name="Kalinowski J."/>
            <person name="Zyl L.V."/>
            <person name="Trindade M."/>
        </authorList>
    </citation>
    <scope>NUCLEOTIDE SEQUENCE [LARGE SCALE GENOMIC DNA]</scope>
    <source>
        <strain evidence="1 2">XOM25</strain>
    </source>
</reference>
<proteinExistence type="predicted"/>
<protein>
    <submittedName>
        <fullName evidence="1">Uncharacterized protein</fullName>
    </submittedName>
</protein>
<evidence type="ECO:0000313" key="1">
    <source>
        <dbReference type="EMBL" id="WDE07296.1"/>
    </source>
</evidence>
<accession>A0AAE9Z5V1</accession>
<dbReference type="AlphaFoldDB" id="A0AAE9Z5V1"/>
<name>A0AAE9Z5V1_9GAMM</name>
<keyword evidence="2" id="KW-1185">Reference proteome</keyword>
<dbReference type="EMBL" id="CP059733">
    <property type="protein sequence ID" value="WDE07296.1"/>
    <property type="molecule type" value="Genomic_DNA"/>
</dbReference>
<dbReference type="KEGG" id="tvd:SG34_010605"/>
<gene>
    <name evidence="1" type="ORF">SG34_010605</name>
</gene>
<dbReference type="RefSeq" id="WP_044840725.1">
    <property type="nucleotide sequence ID" value="NZ_CP059733.1"/>
</dbReference>